<protein>
    <submittedName>
        <fullName evidence="3">Class F sortase</fullName>
    </submittedName>
</protein>
<evidence type="ECO:0000313" key="4">
    <source>
        <dbReference type="Proteomes" id="UP001519654"/>
    </source>
</evidence>
<dbReference type="InterPro" id="IPR005754">
    <property type="entry name" value="Sortase"/>
</dbReference>
<dbReference type="EMBL" id="JAHKKG010000001">
    <property type="protein sequence ID" value="MBU2662292.1"/>
    <property type="molecule type" value="Genomic_DNA"/>
</dbReference>
<reference evidence="3 4" key="1">
    <citation type="submission" date="2021-06" db="EMBL/GenBank/DDBJ databases">
        <title>Actinoplanes lichenicola sp. nov., and Actinoplanes ovalisporus sp. nov., isolated from lichen in Thailand.</title>
        <authorList>
            <person name="Saeng-In P."/>
            <person name="Kanchanasin P."/>
            <person name="Yuki M."/>
            <person name="Kudo T."/>
            <person name="Ohkuma M."/>
            <person name="Phongsopitanun W."/>
            <person name="Tanasupawat S."/>
        </authorList>
    </citation>
    <scope>NUCLEOTIDE SEQUENCE [LARGE SCALE GENOMIC DNA]</scope>
    <source>
        <strain evidence="3 4">NBRC 110975</strain>
    </source>
</reference>
<gene>
    <name evidence="3" type="ORF">KOI35_02100</name>
</gene>
<dbReference type="InterPro" id="IPR023365">
    <property type="entry name" value="Sortase_dom-sf"/>
</dbReference>
<sequence length="181" mass="18928">MGRWAGTATSAATSEAPAAAVERPAGDPFGSVAALPTGAPTRLRIGAIKLDTPLESLTIGPDGALRPPAQFADAGWYADGTAPGDTGPAVIAGHVDSRSGPAVFYRLRELATGDRIDVVRGGATVPFTVTAIRWYPKSEFPTEEVYGPTPDRQLRLITCGGVFDRSLRSYRDNLVVYAVAG</sequence>
<dbReference type="SUPFAM" id="SSF63817">
    <property type="entry name" value="Sortase"/>
    <property type="match status" value="1"/>
</dbReference>
<evidence type="ECO:0000313" key="3">
    <source>
        <dbReference type="EMBL" id="MBU2662292.1"/>
    </source>
</evidence>
<feature type="compositionally biased region" description="Low complexity" evidence="2">
    <location>
        <begin position="1"/>
        <end position="20"/>
    </location>
</feature>
<dbReference type="NCBIfam" id="NF033748">
    <property type="entry name" value="class_F_sortase"/>
    <property type="match status" value="1"/>
</dbReference>
<proteinExistence type="predicted"/>
<dbReference type="Gene3D" id="2.40.260.10">
    <property type="entry name" value="Sortase"/>
    <property type="match status" value="1"/>
</dbReference>
<accession>A0ABS5YFT9</accession>
<evidence type="ECO:0000256" key="1">
    <source>
        <dbReference type="ARBA" id="ARBA00022801"/>
    </source>
</evidence>
<comment type="caution">
    <text evidence="3">The sequence shown here is derived from an EMBL/GenBank/DDBJ whole genome shotgun (WGS) entry which is preliminary data.</text>
</comment>
<evidence type="ECO:0000256" key="2">
    <source>
        <dbReference type="SAM" id="MobiDB-lite"/>
    </source>
</evidence>
<keyword evidence="1" id="KW-0378">Hydrolase</keyword>
<name>A0ABS5YFT9_9ACTN</name>
<dbReference type="Pfam" id="PF04203">
    <property type="entry name" value="Sortase"/>
    <property type="match status" value="1"/>
</dbReference>
<dbReference type="Proteomes" id="UP001519654">
    <property type="component" value="Unassembled WGS sequence"/>
</dbReference>
<keyword evidence="4" id="KW-1185">Reference proteome</keyword>
<organism evidence="3 4">
    <name type="scientific">Paractinoplanes bogorensis</name>
    <dbReference type="NCBI Taxonomy" id="1610840"/>
    <lineage>
        <taxon>Bacteria</taxon>
        <taxon>Bacillati</taxon>
        <taxon>Actinomycetota</taxon>
        <taxon>Actinomycetes</taxon>
        <taxon>Micromonosporales</taxon>
        <taxon>Micromonosporaceae</taxon>
        <taxon>Paractinoplanes</taxon>
    </lineage>
</organism>
<dbReference type="CDD" id="cd05829">
    <property type="entry name" value="Sortase_F"/>
    <property type="match status" value="1"/>
</dbReference>
<dbReference type="InterPro" id="IPR042001">
    <property type="entry name" value="Sortase_F"/>
</dbReference>
<feature type="region of interest" description="Disordered" evidence="2">
    <location>
        <begin position="1"/>
        <end position="33"/>
    </location>
</feature>